<dbReference type="GO" id="GO:0016757">
    <property type="term" value="F:glycosyltransferase activity"/>
    <property type="evidence" value="ECO:0007669"/>
    <property type="project" value="InterPro"/>
</dbReference>
<evidence type="ECO:0000259" key="1">
    <source>
        <dbReference type="Pfam" id="PF00534"/>
    </source>
</evidence>
<dbReference type="HOGENOM" id="CLU_695659_0_0_10"/>
<dbReference type="OrthoDB" id="596635at2"/>
<dbReference type="Gene3D" id="3.40.50.2000">
    <property type="entry name" value="Glycogen Phosphorylase B"/>
    <property type="match status" value="2"/>
</dbReference>
<dbReference type="Pfam" id="PF00534">
    <property type="entry name" value="Glycos_transf_1"/>
    <property type="match status" value="1"/>
</dbReference>
<dbReference type="Proteomes" id="UP000006049">
    <property type="component" value="Chromosome"/>
</dbReference>
<evidence type="ECO:0000313" key="3">
    <source>
        <dbReference type="Proteomes" id="UP000006049"/>
    </source>
</evidence>
<dbReference type="RefSeq" id="WP_014782955.1">
    <property type="nucleotide sequence ID" value="NC_018013.1"/>
</dbReference>
<name>I3YXI4_AEQSU</name>
<gene>
    <name evidence="2" type="ordered locus">Aeqsu_2242</name>
</gene>
<dbReference type="PANTHER" id="PTHR12526:SF630">
    <property type="entry name" value="GLYCOSYLTRANSFERASE"/>
    <property type="match status" value="1"/>
</dbReference>
<organism evidence="2 3">
    <name type="scientific">Aequorivita sublithincola (strain DSM 14238 / LMG 21431 / ACAM 643 / 9-3)</name>
    <dbReference type="NCBI Taxonomy" id="746697"/>
    <lineage>
        <taxon>Bacteria</taxon>
        <taxon>Pseudomonadati</taxon>
        <taxon>Bacteroidota</taxon>
        <taxon>Flavobacteriia</taxon>
        <taxon>Flavobacteriales</taxon>
        <taxon>Flavobacteriaceae</taxon>
        <taxon>Aequorivita</taxon>
    </lineage>
</organism>
<dbReference type="SUPFAM" id="SSF53756">
    <property type="entry name" value="UDP-Glycosyltransferase/glycogen phosphorylase"/>
    <property type="match status" value="1"/>
</dbReference>
<reference evidence="2 3" key="1">
    <citation type="submission" date="2012-06" db="EMBL/GenBank/DDBJ databases">
        <title>The complete genome of Aequorivita sublithincola DSM 14238.</title>
        <authorList>
            <consortium name="US DOE Joint Genome Institute (JGI-PGF)"/>
            <person name="Lucas S."/>
            <person name="Copeland A."/>
            <person name="Lapidus A."/>
            <person name="Goodwin L."/>
            <person name="Pitluck S."/>
            <person name="Peters L."/>
            <person name="Munk A.C.C."/>
            <person name="Kyrpides N."/>
            <person name="Mavromatis K."/>
            <person name="Pagani I."/>
            <person name="Ivanova N."/>
            <person name="Ovchinnikova G."/>
            <person name="Zeytun A."/>
            <person name="Detter J.C."/>
            <person name="Han C."/>
            <person name="Land M."/>
            <person name="Hauser L."/>
            <person name="Markowitz V."/>
            <person name="Cheng J.-F."/>
            <person name="Hugenholtz P."/>
            <person name="Woyke T."/>
            <person name="Wu D."/>
            <person name="Tindall B."/>
            <person name="Faehnrich R."/>
            <person name="Brambilla E."/>
            <person name="Klenk H.-P."/>
            <person name="Eisen J.A."/>
        </authorList>
    </citation>
    <scope>NUCLEOTIDE SEQUENCE [LARGE SCALE GENOMIC DNA]</scope>
    <source>
        <strain evidence="3">DSM 14238 / LMG 21431 / ACAM 643 / 9-3</strain>
    </source>
</reference>
<sequence length="396" mass="45050">MSLKIIIFDGSFKTTPFINRLVKGLAGNHQVYILGFNEKLSQPIARVNYVSLGSNQNKLNFALTTLSTILKSNKFNLFFPSLKKLLQGERQELQQQNLDLVLKNISPDVIHLQWPSVIPWFEEILLEQKIPVILSQRGFHNNVRPFVDDGNFEYLKKWYPKIAGFHSVSKAIAVKGDKILSSPKKVDSVVYTGLSFDEISFSKTYKISDQLKMLSIGRTHWKKGYDYALRSCKLLKERNIAFSYTIIGGAGDEELQFLIDDLGLQDCVFLQKRIPQKEVFKLMLETSLLLMPSLEEGIPNVVVEAMAIGLPVISSDCGGVPELIEQGVTGWMVPTRDAEAMANAIINFQELPLENIERVRVEARRKVERQHDERLMIVGMEELYYKTLRPLADTIL</sequence>
<dbReference type="PANTHER" id="PTHR12526">
    <property type="entry name" value="GLYCOSYLTRANSFERASE"/>
    <property type="match status" value="1"/>
</dbReference>
<keyword evidence="2" id="KW-0808">Transferase</keyword>
<evidence type="ECO:0000313" key="2">
    <source>
        <dbReference type="EMBL" id="AFL81702.1"/>
    </source>
</evidence>
<dbReference type="InterPro" id="IPR001296">
    <property type="entry name" value="Glyco_trans_1"/>
</dbReference>
<keyword evidence="3" id="KW-1185">Reference proteome</keyword>
<dbReference type="STRING" id="746697.Aeqsu_2242"/>
<dbReference type="eggNOG" id="COG0438">
    <property type="taxonomic scope" value="Bacteria"/>
</dbReference>
<accession>I3YXI4</accession>
<dbReference type="CDD" id="cd03801">
    <property type="entry name" value="GT4_PimA-like"/>
    <property type="match status" value="1"/>
</dbReference>
<proteinExistence type="predicted"/>
<dbReference type="EMBL" id="CP003280">
    <property type="protein sequence ID" value="AFL81702.1"/>
    <property type="molecule type" value="Genomic_DNA"/>
</dbReference>
<feature type="domain" description="Glycosyl transferase family 1" evidence="1">
    <location>
        <begin position="202"/>
        <end position="359"/>
    </location>
</feature>
<dbReference type="AlphaFoldDB" id="I3YXI4"/>
<protein>
    <submittedName>
        <fullName evidence="2">Glycosyltransferase</fullName>
    </submittedName>
</protein>
<dbReference type="KEGG" id="asl:Aeqsu_2242"/>